<dbReference type="OrthoDB" id="141915at2157"/>
<name>A0A1I0AG39_9EURY</name>
<dbReference type="Proteomes" id="UP000243338">
    <property type="component" value="Unassembled WGS sequence"/>
</dbReference>
<evidence type="ECO:0000256" key="1">
    <source>
        <dbReference type="SAM" id="MobiDB-lite"/>
    </source>
</evidence>
<evidence type="ECO:0000313" key="2">
    <source>
        <dbReference type="EMBL" id="SES92219.1"/>
    </source>
</evidence>
<sequence length="430" mass="50355">MDLESHPTTLQEENRKKVHELLKNTHSRIEKLIQKTYQQKDSAATSQLRQLRTRITVLISEAEKKQLDSFGSHNGNIDEFYENEERFVDTPTMLLQEVENALATGENVDVFAISDLVDKMEMGFSHRIELTDKNLSEYENRIISKKQAEREERGREEKERREKDQKEAEEKSPAEDKTELFEISESSPTEIKISSTEDIEDETSIPDDAQVPIKKDELDTEVLSKLYSYINILEQKFEKQHPEVSYDGEYIADKQWKVELSKRSVRGSIKEGRFKTPMLIVDNYWKSIDDKRDIIEMIQAKASTIEQNQYMSLCFINSSWDQSIKDWLRTYSHQRLGFFLYDLVEDDLVYNETDENNRKFAFWHSTNGTRPKLTEIVDQLIEDEEYFDLNDVMEHSGLNLSGAKKFIDGLVRKKVLIDVGLDSPKYTRSK</sequence>
<protein>
    <submittedName>
        <fullName evidence="2">Uncharacterized protein</fullName>
    </submittedName>
</protein>
<accession>A0A1I0AG39</accession>
<feature type="compositionally biased region" description="Basic and acidic residues" evidence="1">
    <location>
        <begin position="146"/>
        <end position="180"/>
    </location>
</feature>
<feature type="compositionally biased region" description="Polar residues" evidence="1">
    <location>
        <begin position="184"/>
        <end position="196"/>
    </location>
</feature>
<dbReference type="AlphaFoldDB" id="A0A1I0AG39"/>
<evidence type="ECO:0000313" key="3">
    <source>
        <dbReference type="Proteomes" id="UP000243338"/>
    </source>
</evidence>
<reference evidence="3" key="1">
    <citation type="submission" date="2016-10" db="EMBL/GenBank/DDBJ databases">
        <authorList>
            <person name="Varghese N."/>
            <person name="Submissions S."/>
        </authorList>
    </citation>
    <scope>NUCLEOTIDE SEQUENCE [LARGE SCALE GENOMIC DNA]</scope>
    <source>
        <strain evidence="3">SLH 33</strain>
    </source>
</reference>
<feature type="region of interest" description="Disordered" evidence="1">
    <location>
        <begin position="146"/>
        <end position="201"/>
    </location>
</feature>
<proteinExistence type="predicted"/>
<dbReference type="EMBL" id="FOHQ01000004">
    <property type="protein sequence ID" value="SES92219.1"/>
    <property type="molecule type" value="Genomic_DNA"/>
</dbReference>
<gene>
    <name evidence="2" type="ORF">SAMN04488587_1589</name>
</gene>
<keyword evidence="3" id="KW-1185">Reference proteome</keyword>
<organism evidence="2 3">
    <name type="scientific">Methanococcoides vulcani</name>
    <dbReference type="NCBI Taxonomy" id="1353158"/>
    <lineage>
        <taxon>Archaea</taxon>
        <taxon>Methanobacteriati</taxon>
        <taxon>Methanobacteriota</taxon>
        <taxon>Stenosarchaea group</taxon>
        <taxon>Methanomicrobia</taxon>
        <taxon>Methanosarcinales</taxon>
        <taxon>Methanosarcinaceae</taxon>
        <taxon>Methanococcoides</taxon>
    </lineage>
</organism>
<dbReference type="RefSeq" id="WP_091690071.1">
    <property type="nucleotide sequence ID" value="NZ_CAAGSJ010000002.1"/>
</dbReference>